<organism evidence="4">
    <name type="scientific">Guillardia theta (strain CCMP2712)</name>
    <name type="common">Cryptophyte</name>
    <dbReference type="NCBI Taxonomy" id="905079"/>
    <lineage>
        <taxon>Eukaryota</taxon>
        <taxon>Cryptophyceae</taxon>
        <taxon>Pyrenomonadales</taxon>
        <taxon>Geminigeraceae</taxon>
        <taxon>Guillardia</taxon>
    </lineage>
</organism>
<dbReference type="GO" id="GO:2001070">
    <property type="term" value="F:starch binding"/>
    <property type="evidence" value="ECO:0007669"/>
    <property type="project" value="InterPro"/>
</dbReference>
<dbReference type="InterPro" id="IPR013783">
    <property type="entry name" value="Ig-like_fold"/>
</dbReference>
<evidence type="ECO:0000313" key="5">
    <source>
        <dbReference type="EnsemblProtists" id="EKX46389"/>
    </source>
</evidence>
<accession>L1JE30</accession>
<dbReference type="HOGENOM" id="CLU_726562_0_0_1"/>
<dbReference type="Gene3D" id="2.60.40.10">
    <property type="entry name" value="Immunoglobulins"/>
    <property type="match status" value="1"/>
</dbReference>
<dbReference type="PaxDb" id="55529-EKX46389"/>
<dbReference type="Pfam" id="PF00686">
    <property type="entry name" value="CBM_20"/>
    <property type="match status" value="1"/>
</dbReference>
<feature type="coiled-coil region" evidence="1">
    <location>
        <begin position="261"/>
        <end position="302"/>
    </location>
</feature>
<dbReference type="OrthoDB" id="6123450at2759"/>
<dbReference type="EMBL" id="JH992994">
    <property type="protein sequence ID" value="EKX46389.1"/>
    <property type="molecule type" value="Genomic_DNA"/>
</dbReference>
<sequence>MGGTDSPSTGTPSKTGATPRKYTPLRNRTPNTPSRDSLVKVTFSVKHEMQVEDASMFVIGSLPSLGSWDPRRARKMSQAEDGTWMIAIYLPEKVEFLYQYCLIQEEEDSARQPLIVWQGNIERKCKVDNASDTPGKQLILEDNTAADGGRGEGERQQQELKIDPLVPVGANSMQQKLEVKQIEIDQLLEERERCQNELQKLKDIIGYADNPDDYKKRQSYLPDFSSLLYDTVRELQSSVQSKLRKTCSSIAEDHAFEGGSSEDVKLALQEAETKVNDLRMRLEQAELQLGEATALHEVEKKELQEYYEKALGKMDCKDQEDAMKRMKVEESRTMLESSIRVVAGELFDVRQQHDKLKEEARSLQALLLGEEMKQLEQAISD</sequence>
<feature type="compositionally biased region" description="Basic and acidic residues" evidence="2">
    <location>
        <begin position="149"/>
        <end position="159"/>
    </location>
</feature>
<dbReference type="SUPFAM" id="SSF49452">
    <property type="entry name" value="Starch-binding domain-like"/>
    <property type="match status" value="1"/>
</dbReference>
<feature type="domain" description="CBM20" evidence="3">
    <location>
        <begin position="33"/>
        <end position="144"/>
    </location>
</feature>
<feature type="region of interest" description="Disordered" evidence="2">
    <location>
        <begin position="132"/>
        <end position="159"/>
    </location>
</feature>
<evidence type="ECO:0000259" key="3">
    <source>
        <dbReference type="PROSITE" id="PS51166"/>
    </source>
</evidence>
<dbReference type="AlphaFoldDB" id="L1JE30"/>
<reference evidence="4 6" key="1">
    <citation type="journal article" date="2012" name="Nature">
        <title>Algal genomes reveal evolutionary mosaicism and the fate of nucleomorphs.</title>
        <authorList>
            <consortium name="DOE Joint Genome Institute"/>
            <person name="Curtis B.A."/>
            <person name="Tanifuji G."/>
            <person name="Burki F."/>
            <person name="Gruber A."/>
            <person name="Irimia M."/>
            <person name="Maruyama S."/>
            <person name="Arias M.C."/>
            <person name="Ball S.G."/>
            <person name="Gile G.H."/>
            <person name="Hirakawa Y."/>
            <person name="Hopkins J.F."/>
            <person name="Kuo A."/>
            <person name="Rensing S.A."/>
            <person name="Schmutz J."/>
            <person name="Symeonidi A."/>
            <person name="Elias M."/>
            <person name="Eveleigh R.J."/>
            <person name="Herman E.K."/>
            <person name="Klute M.J."/>
            <person name="Nakayama T."/>
            <person name="Obornik M."/>
            <person name="Reyes-Prieto A."/>
            <person name="Armbrust E.V."/>
            <person name="Aves S.J."/>
            <person name="Beiko R.G."/>
            <person name="Coutinho P."/>
            <person name="Dacks J.B."/>
            <person name="Durnford D.G."/>
            <person name="Fast N.M."/>
            <person name="Green B.R."/>
            <person name="Grisdale C.J."/>
            <person name="Hempel F."/>
            <person name="Henrissat B."/>
            <person name="Hoppner M.P."/>
            <person name="Ishida K."/>
            <person name="Kim E."/>
            <person name="Koreny L."/>
            <person name="Kroth P.G."/>
            <person name="Liu Y."/>
            <person name="Malik S.B."/>
            <person name="Maier U.G."/>
            <person name="McRose D."/>
            <person name="Mock T."/>
            <person name="Neilson J.A."/>
            <person name="Onodera N.T."/>
            <person name="Poole A.M."/>
            <person name="Pritham E.J."/>
            <person name="Richards T.A."/>
            <person name="Rocap G."/>
            <person name="Roy S.W."/>
            <person name="Sarai C."/>
            <person name="Schaack S."/>
            <person name="Shirato S."/>
            <person name="Slamovits C.H."/>
            <person name="Spencer D.F."/>
            <person name="Suzuki S."/>
            <person name="Worden A.Z."/>
            <person name="Zauner S."/>
            <person name="Barry K."/>
            <person name="Bell C."/>
            <person name="Bharti A.K."/>
            <person name="Crow J.A."/>
            <person name="Grimwood J."/>
            <person name="Kramer R."/>
            <person name="Lindquist E."/>
            <person name="Lucas S."/>
            <person name="Salamov A."/>
            <person name="McFadden G.I."/>
            <person name="Lane C.E."/>
            <person name="Keeling P.J."/>
            <person name="Gray M.W."/>
            <person name="Grigoriev I.V."/>
            <person name="Archibald J.M."/>
        </authorList>
    </citation>
    <scope>NUCLEOTIDE SEQUENCE</scope>
    <source>
        <strain evidence="4 6">CCMP2712</strain>
    </source>
</reference>
<dbReference type="PROSITE" id="PS51166">
    <property type="entry name" value="CBM20"/>
    <property type="match status" value="1"/>
</dbReference>
<dbReference type="KEGG" id="gtt:GUITHDRAFT_107592"/>
<keyword evidence="1" id="KW-0175">Coiled coil</keyword>
<dbReference type="InterPro" id="IPR013784">
    <property type="entry name" value="Carb-bd-like_fold"/>
</dbReference>
<dbReference type="InterPro" id="IPR002044">
    <property type="entry name" value="CBM20"/>
</dbReference>
<proteinExistence type="predicted"/>
<feature type="compositionally biased region" description="Polar residues" evidence="2">
    <location>
        <begin position="1"/>
        <end position="16"/>
    </location>
</feature>
<feature type="coiled-coil region" evidence="1">
    <location>
        <begin position="346"/>
        <end position="373"/>
    </location>
</feature>
<evidence type="ECO:0000313" key="4">
    <source>
        <dbReference type="EMBL" id="EKX46389.1"/>
    </source>
</evidence>
<feature type="region of interest" description="Disordered" evidence="2">
    <location>
        <begin position="1"/>
        <end position="36"/>
    </location>
</feature>
<name>L1JE30_GUITC</name>
<feature type="compositionally biased region" description="Polar residues" evidence="2">
    <location>
        <begin position="26"/>
        <end position="35"/>
    </location>
</feature>
<dbReference type="GeneID" id="17303115"/>
<feature type="coiled-coil region" evidence="1">
    <location>
        <begin position="170"/>
        <end position="204"/>
    </location>
</feature>
<protein>
    <recommendedName>
        <fullName evidence="3">CBM20 domain-containing protein</fullName>
    </recommendedName>
</protein>
<dbReference type="RefSeq" id="XP_005833369.1">
    <property type="nucleotide sequence ID" value="XM_005833312.1"/>
</dbReference>
<reference evidence="6" key="2">
    <citation type="submission" date="2012-11" db="EMBL/GenBank/DDBJ databases">
        <authorList>
            <person name="Kuo A."/>
            <person name="Curtis B.A."/>
            <person name="Tanifuji G."/>
            <person name="Burki F."/>
            <person name="Gruber A."/>
            <person name="Irimia M."/>
            <person name="Maruyama S."/>
            <person name="Arias M.C."/>
            <person name="Ball S.G."/>
            <person name="Gile G.H."/>
            <person name="Hirakawa Y."/>
            <person name="Hopkins J.F."/>
            <person name="Rensing S.A."/>
            <person name="Schmutz J."/>
            <person name="Symeonidi A."/>
            <person name="Elias M."/>
            <person name="Eveleigh R.J."/>
            <person name="Herman E.K."/>
            <person name="Klute M.J."/>
            <person name="Nakayama T."/>
            <person name="Obornik M."/>
            <person name="Reyes-Prieto A."/>
            <person name="Armbrust E.V."/>
            <person name="Aves S.J."/>
            <person name="Beiko R.G."/>
            <person name="Coutinho P."/>
            <person name="Dacks J.B."/>
            <person name="Durnford D.G."/>
            <person name="Fast N.M."/>
            <person name="Green B.R."/>
            <person name="Grisdale C."/>
            <person name="Hempe F."/>
            <person name="Henrissat B."/>
            <person name="Hoppner M.P."/>
            <person name="Ishida K.-I."/>
            <person name="Kim E."/>
            <person name="Koreny L."/>
            <person name="Kroth P.G."/>
            <person name="Liu Y."/>
            <person name="Malik S.-B."/>
            <person name="Maier U.G."/>
            <person name="McRose D."/>
            <person name="Mock T."/>
            <person name="Neilson J.A."/>
            <person name="Onodera N.T."/>
            <person name="Poole A.M."/>
            <person name="Pritham E.J."/>
            <person name="Richards T.A."/>
            <person name="Rocap G."/>
            <person name="Roy S.W."/>
            <person name="Sarai C."/>
            <person name="Schaack S."/>
            <person name="Shirato S."/>
            <person name="Slamovits C.H."/>
            <person name="Spencer D.F."/>
            <person name="Suzuki S."/>
            <person name="Worden A.Z."/>
            <person name="Zauner S."/>
            <person name="Barry K."/>
            <person name="Bell C."/>
            <person name="Bharti A.K."/>
            <person name="Crow J.A."/>
            <person name="Grimwood J."/>
            <person name="Kramer R."/>
            <person name="Lindquist E."/>
            <person name="Lucas S."/>
            <person name="Salamov A."/>
            <person name="McFadden G.I."/>
            <person name="Lane C.E."/>
            <person name="Keeling P.J."/>
            <person name="Gray M.W."/>
            <person name="Grigoriev I.V."/>
            <person name="Archibald J.M."/>
        </authorList>
    </citation>
    <scope>NUCLEOTIDE SEQUENCE</scope>
    <source>
        <strain evidence="6">CCMP2712</strain>
    </source>
</reference>
<gene>
    <name evidence="4" type="ORF">GUITHDRAFT_107592</name>
</gene>
<dbReference type="SMART" id="SM01065">
    <property type="entry name" value="CBM_2"/>
    <property type="match status" value="1"/>
</dbReference>
<keyword evidence="6" id="KW-1185">Reference proteome</keyword>
<dbReference type="Proteomes" id="UP000011087">
    <property type="component" value="Unassembled WGS sequence"/>
</dbReference>
<evidence type="ECO:0000256" key="2">
    <source>
        <dbReference type="SAM" id="MobiDB-lite"/>
    </source>
</evidence>
<reference evidence="5" key="3">
    <citation type="submission" date="2015-06" db="UniProtKB">
        <authorList>
            <consortium name="EnsemblProtists"/>
        </authorList>
    </citation>
    <scope>IDENTIFICATION</scope>
</reference>
<evidence type="ECO:0000313" key="6">
    <source>
        <dbReference type="Proteomes" id="UP000011087"/>
    </source>
</evidence>
<evidence type="ECO:0000256" key="1">
    <source>
        <dbReference type="SAM" id="Coils"/>
    </source>
</evidence>
<dbReference type="EnsemblProtists" id="EKX46389">
    <property type="protein sequence ID" value="EKX46389"/>
    <property type="gene ID" value="GUITHDRAFT_107592"/>
</dbReference>